<evidence type="ECO:0000259" key="1">
    <source>
        <dbReference type="Pfam" id="PF00078"/>
    </source>
</evidence>
<proteinExistence type="predicted"/>
<dbReference type="AlphaFoldDB" id="A0AAV6TQ75"/>
<organism evidence="2 3">
    <name type="scientific">Oedothorax gibbosus</name>
    <dbReference type="NCBI Taxonomy" id="931172"/>
    <lineage>
        <taxon>Eukaryota</taxon>
        <taxon>Metazoa</taxon>
        <taxon>Ecdysozoa</taxon>
        <taxon>Arthropoda</taxon>
        <taxon>Chelicerata</taxon>
        <taxon>Arachnida</taxon>
        <taxon>Araneae</taxon>
        <taxon>Araneomorphae</taxon>
        <taxon>Entelegynae</taxon>
        <taxon>Araneoidea</taxon>
        <taxon>Linyphiidae</taxon>
        <taxon>Erigoninae</taxon>
        <taxon>Oedothorax</taxon>
    </lineage>
</organism>
<evidence type="ECO:0000313" key="2">
    <source>
        <dbReference type="EMBL" id="KAG8173804.1"/>
    </source>
</evidence>
<dbReference type="Proteomes" id="UP000827092">
    <property type="component" value="Unassembled WGS sequence"/>
</dbReference>
<protein>
    <recommendedName>
        <fullName evidence="1">Reverse transcriptase domain-containing protein</fullName>
    </recommendedName>
</protein>
<comment type="caution">
    <text evidence="2">The sequence shown here is derived from an EMBL/GenBank/DDBJ whole genome shotgun (WGS) entry which is preliminary data.</text>
</comment>
<feature type="domain" description="Reverse transcriptase" evidence="1">
    <location>
        <begin position="141"/>
        <end position="275"/>
    </location>
</feature>
<reference evidence="2 3" key="1">
    <citation type="journal article" date="2022" name="Nat. Ecol. Evol.">
        <title>A masculinizing supergene underlies an exaggerated male reproductive morph in a spider.</title>
        <authorList>
            <person name="Hendrickx F."/>
            <person name="De Corte Z."/>
            <person name="Sonet G."/>
            <person name="Van Belleghem S.M."/>
            <person name="Kostlbacher S."/>
            <person name="Vangestel C."/>
        </authorList>
    </citation>
    <scope>NUCLEOTIDE SEQUENCE [LARGE SCALE GENOMIC DNA]</scope>
    <source>
        <strain evidence="2">W744_W776</strain>
    </source>
</reference>
<evidence type="ECO:0000313" key="3">
    <source>
        <dbReference type="Proteomes" id="UP000827092"/>
    </source>
</evidence>
<keyword evidence="3" id="KW-1185">Reference proteome</keyword>
<dbReference type="InterPro" id="IPR000477">
    <property type="entry name" value="RT_dom"/>
</dbReference>
<name>A0AAV6TQ75_9ARAC</name>
<gene>
    <name evidence="2" type="ORF">JTE90_021800</name>
</gene>
<dbReference type="Pfam" id="PF00078">
    <property type="entry name" value="RVT_1"/>
    <property type="match status" value="1"/>
</dbReference>
<dbReference type="PANTHER" id="PTHR19446">
    <property type="entry name" value="REVERSE TRANSCRIPTASES"/>
    <property type="match status" value="1"/>
</dbReference>
<accession>A0AAV6TQ75</accession>
<dbReference type="EMBL" id="JAFNEN010001482">
    <property type="protein sequence ID" value="KAG8173804.1"/>
    <property type="molecule type" value="Genomic_DNA"/>
</dbReference>
<sequence length="275" mass="31429">MDKYDTHVIQIMASDTFQAIRKSPKDQWEDLGTYICQELRKKSWHFSVTDVASRDRVQYNDPAMPVIGHAELGRAINSQKGSRAPGPDGINPAIVKLLYSRIPDLFLGLFNSLLRFSYCPGVWKFAIVIFFGKRGKPVELAQSYRPICLLQSLSKVLEKIINNRLILYLERNSAIHNRQYGFRERRGTTHCLNDVISCVKTRNIRYKHTVMVVFDFAGAFDCANWQIILDKLAESAVDPYLINIACSYLNNRGVGFRDGDTWVRFNIDRGCPQGS</sequence>